<organism evidence="1 2">
    <name type="scientific">Paraburkholderia silviterrae</name>
    <dbReference type="NCBI Taxonomy" id="2528715"/>
    <lineage>
        <taxon>Bacteria</taxon>
        <taxon>Pseudomonadati</taxon>
        <taxon>Pseudomonadota</taxon>
        <taxon>Betaproteobacteria</taxon>
        <taxon>Burkholderiales</taxon>
        <taxon>Burkholderiaceae</taxon>
        <taxon>Paraburkholderia</taxon>
    </lineage>
</organism>
<dbReference type="Pfam" id="PF11811">
    <property type="entry name" value="DUF3331"/>
    <property type="match status" value="1"/>
</dbReference>
<keyword evidence="2" id="KW-1185">Reference proteome</keyword>
<gene>
    <name evidence="1" type="ORF">EYW47_40540</name>
</gene>
<accession>A0A4R5LX65</accession>
<sequence>MLDHSGLNAFRRGCRPQSRLKRHGQKSHLNARSAIVATQSVRRRHCVAGSCADAESHFWKTRDDFVQSCRRRLAHTDTGASDPPEDTMQRETNVVWTHTLSTLARASCLAGGEDAVRPDAPGERAHWQARACSDDLSALPTIVILEWLDNAAISLSWHDATSCNYEEQTWTVSKARTRGRCALSGRLIERGDCVFRPRLRGAGQLRNGNRMILVDSVDAL</sequence>
<dbReference type="AlphaFoldDB" id="A0A4R5LX65"/>
<proteinExistence type="predicted"/>
<dbReference type="EMBL" id="SMRP01000071">
    <property type="protein sequence ID" value="TDG16424.1"/>
    <property type="molecule type" value="Genomic_DNA"/>
</dbReference>
<evidence type="ECO:0000313" key="2">
    <source>
        <dbReference type="Proteomes" id="UP000295722"/>
    </source>
</evidence>
<protein>
    <submittedName>
        <fullName evidence="1">DUF3331 domain-containing protein</fullName>
    </submittedName>
</protein>
<comment type="caution">
    <text evidence="1">The sequence shown here is derived from an EMBL/GenBank/DDBJ whole genome shotgun (WGS) entry which is preliminary data.</text>
</comment>
<dbReference type="RefSeq" id="WP_133200406.1">
    <property type="nucleotide sequence ID" value="NZ_JBHUCW010000011.1"/>
</dbReference>
<dbReference type="Proteomes" id="UP000295722">
    <property type="component" value="Unassembled WGS sequence"/>
</dbReference>
<dbReference type="OrthoDB" id="9152922at2"/>
<reference evidence="1 2" key="1">
    <citation type="submission" date="2019-03" db="EMBL/GenBank/DDBJ databases">
        <title>Paraburkholderia sp. 4M-K11, isolated from subtropical forest soil.</title>
        <authorList>
            <person name="Gao Z.-H."/>
            <person name="Qiu L.-H."/>
        </authorList>
    </citation>
    <scope>NUCLEOTIDE SEQUENCE [LARGE SCALE GENOMIC DNA]</scope>
    <source>
        <strain evidence="1 2">4M-K11</strain>
    </source>
</reference>
<evidence type="ECO:0000313" key="1">
    <source>
        <dbReference type="EMBL" id="TDG16424.1"/>
    </source>
</evidence>
<name>A0A4R5LX65_9BURK</name>
<dbReference type="InterPro" id="IPR021769">
    <property type="entry name" value="DUF3331"/>
</dbReference>